<dbReference type="Proteomes" id="UP000056109">
    <property type="component" value="Chromosome I"/>
</dbReference>
<evidence type="ECO:0000313" key="2">
    <source>
        <dbReference type="EMBL" id="CEF41290.1"/>
    </source>
</evidence>
<evidence type="ECO:0000313" key="3">
    <source>
        <dbReference type="Proteomes" id="UP000056109"/>
    </source>
</evidence>
<gene>
    <name evidence="1" type="ORF">ASN_1433</name>
    <name evidence="2" type="ORF">ASN_1975</name>
</gene>
<dbReference type="EMBL" id="LN606600">
    <property type="protein sequence ID" value="CEF41290.1"/>
    <property type="molecule type" value="Genomic_DNA"/>
</dbReference>
<keyword evidence="3" id="KW-1185">Reference proteome</keyword>
<dbReference type="RefSeq" id="WP_058987568.1">
    <property type="nucleotide sequence ID" value="NZ_LN606600.1"/>
</dbReference>
<dbReference type="KEGG" id="asz:ASN_1433"/>
<dbReference type="GeneID" id="34783026"/>
<reference evidence="3" key="1">
    <citation type="submission" date="2014-09" db="EMBL/GenBank/DDBJ databases">
        <authorList>
            <person name="Illeghems K.G."/>
        </authorList>
    </citation>
    <scope>NUCLEOTIDE SEQUENCE [LARGE SCALE GENOMIC DNA]</scope>
    <source>
        <strain evidence="3">108B</strain>
    </source>
</reference>
<protein>
    <submittedName>
        <fullName evidence="1">Uncharacterized protein</fullName>
    </submittedName>
</protein>
<dbReference type="AlphaFoldDB" id="A0A0U5EV29"/>
<dbReference type="KEGG" id="asz:ASN_1975"/>
<accession>A0A0U5EV29</accession>
<evidence type="ECO:0000313" key="1">
    <source>
        <dbReference type="EMBL" id="CEF40790.1"/>
    </source>
</evidence>
<dbReference type="EMBL" id="LN606600">
    <property type="protein sequence ID" value="CEF40790.1"/>
    <property type="molecule type" value="Genomic_DNA"/>
</dbReference>
<organism evidence="1 3">
    <name type="scientific">Acetobacter senegalensis</name>
    <dbReference type="NCBI Taxonomy" id="446692"/>
    <lineage>
        <taxon>Bacteria</taxon>
        <taxon>Pseudomonadati</taxon>
        <taxon>Pseudomonadota</taxon>
        <taxon>Alphaproteobacteria</taxon>
        <taxon>Acetobacterales</taxon>
        <taxon>Acetobacteraceae</taxon>
        <taxon>Acetobacter</taxon>
    </lineage>
</organism>
<sequence length="137" mass="14956">MARLSDIKIDSAAIADGVTVPVEQYPGLKITVRGFTDAFRDAQARRLAQAAQKFRNDVSRIPFAVRRQINSGLLSEFLIVNVDGLYSDDAETVPVTLEEFKNLLANPDYRNLADACWDAAALVNTGAAEQVEKAEGN</sequence>
<reference evidence="1" key="2">
    <citation type="submission" date="2014-09" db="EMBL/GenBank/DDBJ databases">
        <authorList>
            <person name="Magalhaes I.L.F."/>
            <person name="Oliveira U."/>
            <person name="Santos F.R."/>
            <person name="Vidigal T.H.D.A."/>
            <person name="Brescovit A.D."/>
            <person name="Santos A.J."/>
        </authorList>
    </citation>
    <scope>NUCLEOTIDE SEQUENCE</scope>
    <source>
        <strain evidence="1">108B</strain>
    </source>
</reference>
<name>A0A0U5EV29_9PROT</name>
<dbReference type="PATRIC" id="fig|446692.3.peg.1442"/>
<proteinExistence type="predicted"/>